<feature type="chain" id="PRO_5040462263" evidence="1">
    <location>
        <begin position="23"/>
        <end position="153"/>
    </location>
</feature>
<keyword evidence="1" id="KW-0732">Signal</keyword>
<protein>
    <submittedName>
        <fullName evidence="2">Uncharacterized protein</fullName>
    </submittedName>
</protein>
<name>A0A9Q0QZF8_9MAGN</name>
<feature type="signal peptide" evidence="1">
    <location>
        <begin position="1"/>
        <end position="22"/>
    </location>
</feature>
<gene>
    <name evidence="2" type="ORF">NE237_002401</name>
</gene>
<evidence type="ECO:0000313" key="2">
    <source>
        <dbReference type="EMBL" id="KAJ4977295.1"/>
    </source>
</evidence>
<organism evidence="2 3">
    <name type="scientific">Protea cynaroides</name>
    <dbReference type="NCBI Taxonomy" id="273540"/>
    <lineage>
        <taxon>Eukaryota</taxon>
        <taxon>Viridiplantae</taxon>
        <taxon>Streptophyta</taxon>
        <taxon>Embryophyta</taxon>
        <taxon>Tracheophyta</taxon>
        <taxon>Spermatophyta</taxon>
        <taxon>Magnoliopsida</taxon>
        <taxon>Proteales</taxon>
        <taxon>Proteaceae</taxon>
        <taxon>Protea</taxon>
    </lineage>
</organism>
<dbReference type="EMBL" id="JAMYWD010000003">
    <property type="protein sequence ID" value="KAJ4977295.1"/>
    <property type="molecule type" value="Genomic_DNA"/>
</dbReference>
<keyword evidence="3" id="KW-1185">Reference proteome</keyword>
<reference evidence="2" key="1">
    <citation type="journal article" date="2023" name="Plant J.">
        <title>The genome of the king protea, Protea cynaroides.</title>
        <authorList>
            <person name="Chang J."/>
            <person name="Duong T.A."/>
            <person name="Schoeman C."/>
            <person name="Ma X."/>
            <person name="Roodt D."/>
            <person name="Barker N."/>
            <person name="Li Z."/>
            <person name="Van de Peer Y."/>
            <person name="Mizrachi E."/>
        </authorList>
    </citation>
    <scope>NUCLEOTIDE SEQUENCE</scope>
    <source>
        <tissue evidence="2">Young leaves</tissue>
    </source>
</reference>
<dbReference type="Proteomes" id="UP001141806">
    <property type="component" value="Unassembled WGS sequence"/>
</dbReference>
<dbReference type="AlphaFoldDB" id="A0A9Q0QZF8"/>
<proteinExistence type="predicted"/>
<sequence length="153" mass="16922">MGVLLASYFLVISLFFVPNSLPLSQSEGQEALYSSNSLPWPQGRVTKLFIEHFNIDNRCSPTHSLNLSRANYNHFPSPNCQAPPPSSFSRPASAPRRRYLGLAAFITTADEVSLFMVFSFSLIAASHPSLPLTYLAEQDNVGNERNADARSEN</sequence>
<evidence type="ECO:0000313" key="3">
    <source>
        <dbReference type="Proteomes" id="UP001141806"/>
    </source>
</evidence>
<evidence type="ECO:0000256" key="1">
    <source>
        <dbReference type="SAM" id="SignalP"/>
    </source>
</evidence>
<accession>A0A9Q0QZF8</accession>
<comment type="caution">
    <text evidence="2">The sequence shown here is derived from an EMBL/GenBank/DDBJ whole genome shotgun (WGS) entry which is preliminary data.</text>
</comment>